<accession>A0A1J6WJ12</accession>
<dbReference type="GO" id="GO:0003677">
    <property type="term" value="F:DNA binding"/>
    <property type="evidence" value="ECO:0007669"/>
    <property type="project" value="UniProtKB-KW"/>
</dbReference>
<keyword evidence="6" id="KW-1185">Reference proteome</keyword>
<evidence type="ECO:0000256" key="3">
    <source>
        <dbReference type="ARBA" id="ARBA00023163"/>
    </source>
</evidence>
<dbReference type="Pfam" id="PF07729">
    <property type="entry name" value="FCD"/>
    <property type="match status" value="1"/>
</dbReference>
<protein>
    <recommendedName>
        <fullName evidence="4">HTH gntR-type domain-containing protein</fullName>
    </recommendedName>
</protein>
<dbReference type="Gene3D" id="1.20.120.530">
    <property type="entry name" value="GntR ligand-binding domain-like"/>
    <property type="match status" value="1"/>
</dbReference>
<reference evidence="5 6" key="1">
    <citation type="submission" date="2016-09" db="EMBL/GenBank/DDBJ databases">
        <title>Bacillus aquimaris SAMM genome sequence reveals colonization and biosurfactant production capacities.</title>
        <authorList>
            <person name="Waghmode S.R."/>
            <person name="Suryavanshi M.V."/>
        </authorList>
    </citation>
    <scope>NUCLEOTIDE SEQUENCE [LARGE SCALE GENOMIC DNA]</scope>
    <source>
        <strain evidence="5 6">SAMM</strain>
    </source>
</reference>
<dbReference type="CDD" id="cd07377">
    <property type="entry name" value="WHTH_GntR"/>
    <property type="match status" value="1"/>
</dbReference>
<evidence type="ECO:0000256" key="1">
    <source>
        <dbReference type="ARBA" id="ARBA00023015"/>
    </source>
</evidence>
<evidence type="ECO:0000259" key="4">
    <source>
        <dbReference type="PROSITE" id="PS50949"/>
    </source>
</evidence>
<dbReference type="InterPro" id="IPR036390">
    <property type="entry name" value="WH_DNA-bd_sf"/>
</dbReference>
<dbReference type="PROSITE" id="PS50949">
    <property type="entry name" value="HTH_GNTR"/>
    <property type="match status" value="1"/>
</dbReference>
<dbReference type="OrthoDB" id="9782299at2"/>
<evidence type="ECO:0000256" key="2">
    <source>
        <dbReference type="ARBA" id="ARBA00023125"/>
    </source>
</evidence>
<keyword evidence="3" id="KW-0804">Transcription</keyword>
<dbReference type="PANTHER" id="PTHR43537:SF5">
    <property type="entry name" value="UXU OPERON TRANSCRIPTIONAL REGULATOR"/>
    <property type="match status" value="1"/>
</dbReference>
<dbReference type="Proteomes" id="UP000182062">
    <property type="component" value="Unassembled WGS sequence"/>
</dbReference>
<keyword evidence="2" id="KW-0238">DNA-binding</keyword>
<dbReference type="Gene3D" id="1.10.10.10">
    <property type="entry name" value="Winged helix-like DNA-binding domain superfamily/Winged helix DNA-binding domain"/>
    <property type="match status" value="1"/>
</dbReference>
<dbReference type="EMBL" id="MINN01000074">
    <property type="protein sequence ID" value="OIU71840.1"/>
    <property type="molecule type" value="Genomic_DNA"/>
</dbReference>
<dbReference type="AlphaFoldDB" id="A0A1J6WJ12"/>
<dbReference type="Pfam" id="PF00392">
    <property type="entry name" value="GntR"/>
    <property type="match status" value="1"/>
</dbReference>
<dbReference type="PRINTS" id="PR00035">
    <property type="entry name" value="HTHGNTR"/>
</dbReference>
<feature type="domain" description="HTH gntR-type" evidence="4">
    <location>
        <begin position="19"/>
        <end position="87"/>
    </location>
</feature>
<dbReference type="GO" id="GO:0003700">
    <property type="term" value="F:DNA-binding transcription factor activity"/>
    <property type="evidence" value="ECO:0007669"/>
    <property type="project" value="InterPro"/>
</dbReference>
<evidence type="ECO:0000313" key="6">
    <source>
        <dbReference type="Proteomes" id="UP000182062"/>
    </source>
</evidence>
<sequence>MKFEKKGGGKLTADKIAVKKVSEQVEERIKRMIQSGMFKEGEKLPSVRELCEMFEVGRSAVRDAMTTLKGKGILQVKQGEGAYIRAFDTESFFTTQLMLPDTKDIRELFQARKMIEPGLAGMAAEKRTVEDVCILESFLSQEVMANWEADYEFHMKIARITGNMILVKLMAFIAASTRKAMIDVHQHIQSRDEISNLVMEQHNRIFKSIQSSDATAAKENMISHLEFVEKVLVNNVLQS</sequence>
<dbReference type="SMART" id="SM00895">
    <property type="entry name" value="FCD"/>
    <property type="match status" value="1"/>
</dbReference>
<name>A0A1J6WJ12_9BACI</name>
<dbReference type="InterPro" id="IPR008920">
    <property type="entry name" value="TF_FadR/GntR_C"/>
</dbReference>
<dbReference type="PANTHER" id="PTHR43537">
    <property type="entry name" value="TRANSCRIPTIONAL REGULATOR, GNTR FAMILY"/>
    <property type="match status" value="1"/>
</dbReference>
<organism evidence="5 6">
    <name type="scientific">Rossellomorea aquimaris</name>
    <dbReference type="NCBI Taxonomy" id="189382"/>
    <lineage>
        <taxon>Bacteria</taxon>
        <taxon>Bacillati</taxon>
        <taxon>Bacillota</taxon>
        <taxon>Bacilli</taxon>
        <taxon>Bacillales</taxon>
        <taxon>Bacillaceae</taxon>
        <taxon>Rossellomorea</taxon>
    </lineage>
</organism>
<dbReference type="SUPFAM" id="SSF48008">
    <property type="entry name" value="GntR ligand-binding domain-like"/>
    <property type="match status" value="1"/>
</dbReference>
<gene>
    <name evidence="5" type="ORF">BHE18_04085</name>
</gene>
<dbReference type="InterPro" id="IPR000524">
    <property type="entry name" value="Tscrpt_reg_HTH_GntR"/>
</dbReference>
<dbReference type="InterPro" id="IPR011711">
    <property type="entry name" value="GntR_C"/>
</dbReference>
<evidence type="ECO:0000313" key="5">
    <source>
        <dbReference type="EMBL" id="OIU71840.1"/>
    </source>
</evidence>
<dbReference type="SUPFAM" id="SSF46785">
    <property type="entry name" value="Winged helix' DNA-binding domain"/>
    <property type="match status" value="1"/>
</dbReference>
<dbReference type="InterPro" id="IPR036388">
    <property type="entry name" value="WH-like_DNA-bd_sf"/>
</dbReference>
<dbReference type="SMART" id="SM00345">
    <property type="entry name" value="HTH_GNTR"/>
    <property type="match status" value="1"/>
</dbReference>
<proteinExistence type="predicted"/>
<comment type="caution">
    <text evidence="5">The sequence shown here is derived from an EMBL/GenBank/DDBJ whole genome shotgun (WGS) entry which is preliminary data.</text>
</comment>
<keyword evidence="1" id="KW-0805">Transcription regulation</keyword>